<dbReference type="EMBL" id="UOGF01000008">
    <property type="protein sequence ID" value="VAX26324.1"/>
    <property type="molecule type" value="Genomic_DNA"/>
</dbReference>
<keyword evidence="2" id="KW-1133">Transmembrane helix</keyword>
<feature type="region of interest" description="Disordered" evidence="1">
    <location>
        <begin position="163"/>
        <end position="194"/>
    </location>
</feature>
<evidence type="ECO:0000313" key="3">
    <source>
        <dbReference type="EMBL" id="VAX26324.1"/>
    </source>
</evidence>
<dbReference type="SUPFAM" id="SSF50156">
    <property type="entry name" value="PDZ domain-like"/>
    <property type="match status" value="1"/>
</dbReference>
<protein>
    <recommendedName>
        <fullName evidence="4">Type II secretion system protein GspC N-terminal domain-containing protein</fullName>
    </recommendedName>
</protein>
<accession>A0A3B1CQY6</accession>
<dbReference type="Gene3D" id="2.30.42.10">
    <property type="match status" value="1"/>
</dbReference>
<keyword evidence="2" id="KW-0472">Membrane</keyword>
<dbReference type="NCBIfam" id="NF041515">
    <property type="entry name" value="GspC_delta"/>
    <property type="match status" value="1"/>
</dbReference>
<reference evidence="3" key="1">
    <citation type="submission" date="2018-06" db="EMBL/GenBank/DDBJ databases">
        <authorList>
            <person name="Zhirakovskaya E."/>
        </authorList>
    </citation>
    <scope>NUCLEOTIDE SEQUENCE</scope>
</reference>
<feature type="transmembrane region" description="Helical" evidence="2">
    <location>
        <begin position="6"/>
        <end position="29"/>
    </location>
</feature>
<sequence length="304" mass="33601">MPQVSYLILHLTMIVAGAYFVADMASLGISSHLESMLEKSSQAAPTASFVAGDSVIRSSGNYNIIAKKNIFNSTPKSSPVARSGLDPITSRAVTSLPPLNLTLVGTAYPFAIIKDPKEKKQKLYRKGDVIGAVIGKNNGNKPKLVSIQRNKVELLRGGQKEILEVKEKPEKNKTPARRTSGRGGSRKPKNPDTIKQVSDNAWVLDRRELDDSLKNLPQLLTKARVIPSFKDGKPDGFRIFAIAKNSLYDKIGLQNGDILHRINSVDVTSPQNFMKVIEQLKDESNISVDLMRNNQKETFSYEIR</sequence>
<dbReference type="Gene3D" id="2.30.30.830">
    <property type="match status" value="1"/>
</dbReference>
<evidence type="ECO:0000256" key="2">
    <source>
        <dbReference type="SAM" id="Phobius"/>
    </source>
</evidence>
<proteinExistence type="predicted"/>
<evidence type="ECO:0008006" key="4">
    <source>
        <dbReference type="Google" id="ProtNLM"/>
    </source>
</evidence>
<dbReference type="AlphaFoldDB" id="A0A3B1CQY6"/>
<feature type="compositionally biased region" description="Basic and acidic residues" evidence="1">
    <location>
        <begin position="163"/>
        <end position="173"/>
    </location>
</feature>
<feature type="compositionally biased region" description="Basic residues" evidence="1">
    <location>
        <begin position="174"/>
        <end position="188"/>
    </location>
</feature>
<evidence type="ECO:0000256" key="1">
    <source>
        <dbReference type="SAM" id="MobiDB-lite"/>
    </source>
</evidence>
<dbReference type="InterPro" id="IPR036034">
    <property type="entry name" value="PDZ_sf"/>
</dbReference>
<name>A0A3B1CQY6_9ZZZZ</name>
<keyword evidence="2" id="KW-0812">Transmembrane</keyword>
<gene>
    <name evidence="3" type="ORF">MNBD_NITROSPIRAE01-1097</name>
</gene>
<organism evidence="3">
    <name type="scientific">hydrothermal vent metagenome</name>
    <dbReference type="NCBI Taxonomy" id="652676"/>
    <lineage>
        <taxon>unclassified sequences</taxon>
        <taxon>metagenomes</taxon>
        <taxon>ecological metagenomes</taxon>
    </lineage>
</organism>